<evidence type="ECO:0000256" key="2">
    <source>
        <dbReference type="ARBA" id="ARBA00022679"/>
    </source>
</evidence>
<dbReference type="Pfam" id="PF00685">
    <property type="entry name" value="Sulfotransfer_1"/>
    <property type="match status" value="1"/>
</dbReference>
<gene>
    <name evidence="5" type="ORF">ERUC_LOCUS41568</name>
</gene>
<evidence type="ECO:0000313" key="5">
    <source>
        <dbReference type="EMBL" id="CAH8389085.1"/>
    </source>
</evidence>
<comment type="similarity">
    <text evidence="1 3">Belongs to the sulfotransferase 1 family.</text>
</comment>
<dbReference type="Proteomes" id="UP001642260">
    <property type="component" value="Unassembled WGS sequence"/>
</dbReference>
<accession>A0ABC8LYT7</accession>
<comment type="caution">
    <text evidence="5">The sequence shown here is derived from an EMBL/GenBank/DDBJ whole genome shotgun (WGS) entry which is preliminary data.</text>
</comment>
<feature type="domain" description="Sulfotransferase" evidence="4">
    <location>
        <begin position="62"/>
        <end position="333"/>
    </location>
</feature>
<dbReference type="GO" id="GO:0016740">
    <property type="term" value="F:transferase activity"/>
    <property type="evidence" value="ECO:0007669"/>
    <property type="project" value="UniProtKB-KW"/>
</dbReference>
<dbReference type="AlphaFoldDB" id="A0ABC8LYT7"/>
<evidence type="ECO:0000256" key="1">
    <source>
        <dbReference type="ARBA" id="ARBA00005771"/>
    </source>
</evidence>
<evidence type="ECO:0000313" key="6">
    <source>
        <dbReference type="Proteomes" id="UP001642260"/>
    </source>
</evidence>
<dbReference type="InterPro" id="IPR000863">
    <property type="entry name" value="Sulfotransferase_dom"/>
</dbReference>
<dbReference type="EMBL" id="CAKOAT010819597">
    <property type="protein sequence ID" value="CAH8389085.1"/>
    <property type="molecule type" value="Genomic_DNA"/>
</dbReference>
<dbReference type="InterPro" id="IPR027417">
    <property type="entry name" value="P-loop_NTPase"/>
</dbReference>
<organism evidence="5 6">
    <name type="scientific">Eruca vesicaria subsp. sativa</name>
    <name type="common">Garden rocket</name>
    <name type="synonym">Eruca sativa</name>
    <dbReference type="NCBI Taxonomy" id="29727"/>
    <lineage>
        <taxon>Eukaryota</taxon>
        <taxon>Viridiplantae</taxon>
        <taxon>Streptophyta</taxon>
        <taxon>Embryophyta</taxon>
        <taxon>Tracheophyta</taxon>
        <taxon>Spermatophyta</taxon>
        <taxon>Magnoliopsida</taxon>
        <taxon>eudicotyledons</taxon>
        <taxon>Gunneridae</taxon>
        <taxon>Pentapetalae</taxon>
        <taxon>rosids</taxon>
        <taxon>malvids</taxon>
        <taxon>Brassicales</taxon>
        <taxon>Brassicaceae</taxon>
        <taxon>Brassiceae</taxon>
        <taxon>Eruca</taxon>
    </lineage>
</organism>
<dbReference type="Gene3D" id="3.40.50.300">
    <property type="entry name" value="P-loop containing nucleotide triphosphate hydrolases"/>
    <property type="match status" value="1"/>
</dbReference>
<dbReference type="SUPFAM" id="SSF52540">
    <property type="entry name" value="P-loop containing nucleoside triphosphate hydrolases"/>
    <property type="match status" value="1"/>
</dbReference>
<name>A0ABC8LYT7_ERUVS</name>
<keyword evidence="6" id="KW-1185">Reference proteome</keyword>
<evidence type="ECO:0000256" key="3">
    <source>
        <dbReference type="RuleBase" id="RU361155"/>
    </source>
</evidence>
<reference evidence="5 6" key="1">
    <citation type="submission" date="2022-03" db="EMBL/GenBank/DDBJ databases">
        <authorList>
            <person name="Macdonald S."/>
            <person name="Ahmed S."/>
            <person name="Newling K."/>
        </authorList>
    </citation>
    <scope>NUCLEOTIDE SEQUENCE [LARGE SCALE GENOMIC DNA]</scope>
</reference>
<keyword evidence="2 3" id="KW-0808">Transferase</keyword>
<dbReference type="EC" id="2.8.2.-" evidence="3"/>
<protein>
    <recommendedName>
        <fullName evidence="3">Sulfotransferase</fullName>
        <ecNumber evidence="3">2.8.2.-</ecNumber>
    </recommendedName>
</protein>
<sequence length="336" mass="38951">MDEKEIPRKLSEEEETKSLISSLPSDTDCYGIKMFKYQGCWYDKHILQSILNFQRSFQTQETDIIVASFLKAGTTWLKALTFTITQRSKHLLDDDDDHPLLSHNPHELVPFLEFDLYLKTTTPDFTKFLASSSSPRVFSTHMSFDALQVPMKESPCKIVYVSRNVKDVLVSLWHFNKSHKGVAWGGEKNDVERCTLEDLFESFCSGVTFFGPFWDQLLSYWRGSLEDPKHVLFMRYEELKEEPYGQIKRLAEFLECPFTEEEEQSGMVKKILELCSLRSLSGLEVNKTGRTWTGVDLKSFYRRGEVGDSKNYLTPEMETKLDMIIEEKLEGSGLKF</sequence>
<proteinExistence type="inferred from homology"/>
<dbReference type="PANTHER" id="PTHR11783">
    <property type="entry name" value="SULFOTRANSFERASE SULT"/>
    <property type="match status" value="1"/>
</dbReference>
<evidence type="ECO:0000259" key="4">
    <source>
        <dbReference type="Pfam" id="PF00685"/>
    </source>
</evidence>